<sequence>MSLFCMVYCLGRVSAHGGSLASMISVQTSDSRVQMWMISSFVVLAYTSQANMVASNRCIKVDFDDARRGRRPGYKPTILLCIGSTTFHAFVEL</sequence>
<dbReference type="EMBL" id="OIVN01006282">
    <property type="protein sequence ID" value="SPD29700.1"/>
    <property type="molecule type" value="Genomic_DNA"/>
</dbReference>
<accession>A0A2N9IZN1</accession>
<organism evidence="1">
    <name type="scientific">Fagus sylvatica</name>
    <name type="common">Beechnut</name>
    <dbReference type="NCBI Taxonomy" id="28930"/>
    <lineage>
        <taxon>Eukaryota</taxon>
        <taxon>Viridiplantae</taxon>
        <taxon>Streptophyta</taxon>
        <taxon>Embryophyta</taxon>
        <taxon>Tracheophyta</taxon>
        <taxon>Spermatophyta</taxon>
        <taxon>Magnoliopsida</taxon>
        <taxon>eudicotyledons</taxon>
        <taxon>Gunneridae</taxon>
        <taxon>Pentapetalae</taxon>
        <taxon>rosids</taxon>
        <taxon>fabids</taxon>
        <taxon>Fagales</taxon>
        <taxon>Fagaceae</taxon>
        <taxon>Fagus</taxon>
    </lineage>
</organism>
<proteinExistence type="predicted"/>
<protein>
    <submittedName>
        <fullName evidence="1">Uncharacterized protein</fullName>
    </submittedName>
</protein>
<dbReference type="AlphaFoldDB" id="A0A2N9IZN1"/>
<gene>
    <name evidence="1" type="ORF">FSB_LOCUS57582</name>
</gene>
<name>A0A2N9IZN1_FAGSY</name>
<reference evidence="1" key="1">
    <citation type="submission" date="2018-02" db="EMBL/GenBank/DDBJ databases">
        <authorList>
            <person name="Cohen D.B."/>
            <person name="Kent A.D."/>
        </authorList>
    </citation>
    <scope>NUCLEOTIDE SEQUENCE</scope>
</reference>
<evidence type="ECO:0000313" key="1">
    <source>
        <dbReference type="EMBL" id="SPD29700.1"/>
    </source>
</evidence>